<reference evidence="1" key="1">
    <citation type="submission" date="2014-09" db="EMBL/GenBank/DDBJ databases">
        <authorList>
            <person name="Magalhaes I.L.F."/>
            <person name="Oliveira U."/>
            <person name="Santos F.R."/>
            <person name="Vidigal T.H.D.A."/>
            <person name="Brescovit A.D."/>
            <person name="Santos A.J."/>
        </authorList>
    </citation>
    <scope>NUCLEOTIDE SEQUENCE</scope>
    <source>
        <tissue evidence="1">Shoot tissue taken approximately 20 cm above the soil surface</tissue>
    </source>
</reference>
<protein>
    <submittedName>
        <fullName evidence="1">Uncharacterized protein</fullName>
    </submittedName>
</protein>
<dbReference type="AlphaFoldDB" id="A0A0A9HEM4"/>
<proteinExistence type="predicted"/>
<dbReference type="EMBL" id="GBRH01162306">
    <property type="protein sequence ID" value="JAE35590.1"/>
    <property type="molecule type" value="Transcribed_RNA"/>
</dbReference>
<organism evidence="1">
    <name type="scientific">Arundo donax</name>
    <name type="common">Giant reed</name>
    <name type="synonym">Donax arundinaceus</name>
    <dbReference type="NCBI Taxonomy" id="35708"/>
    <lineage>
        <taxon>Eukaryota</taxon>
        <taxon>Viridiplantae</taxon>
        <taxon>Streptophyta</taxon>
        <taxon>Embryophyta</taxon>
        <taxon>Tracheophyta</taxon>
        <taxon>Spermatophyta</taxon>
        <taxon>Magnoliopsida</taxon>
        <taxon>Liliopsida</taxon>
        <taxon>Poales</taxon>
        <taxon>Poaceae</taxon>
        <taxon>PACMAD clade</taxon>
        <taxon>Arundinoideae</taxon>
        <taxon>Arundineae</taxon>
        <taxon>Arundo</taxon>
    </lineage>
</organism>
<accession>A0A0A9HEM4</accession>
<reference evidence="1" key="2">
    <citation type="journal article" date="2015" name="Data Brief">
        <title>Shoot transcriptome of the giant reed, Arundo donax.</title>
        <authorList>
            <person name="Barrero R.A."/>
            <person name="Guerrero F.D."/>
            <person name="Moolhuijzen P."/>
            <person name="Goolsby J.A."/>
            <person name="Tidwell J."/>
            <person name="Bellgard S.E."/>
            <person name="Bellgard M.I."/>
        </authorList>
    </citation>
    <scope>NUCLEOTIDE SEQUENCE</scope>
    <source>
        <tissue evidence="1">Shoot tissue taken approximately 20 cm above the soil surface</tissue>
    </source>
</reference>
<evidence type="ECO:0000313" key="1">
    <source>
        <dbReference type="EMBL" id="JAE35590.1"/>
    </source>
</evidence>
<sequence length="21" mass="2466">MIFTVSLYLSSPYVSTFFFES</sequence>
<name>A0A0A9HEM4_ARUDO</name>